<gene>
    <name evidence="1" type="ORF">LCGC14_1354560</name>
</gene>
<reference evidence="1" key="1">
    <citation type="journal article" date="2015" name="Nature">
        <title>Complex archaea that bridge the gap between prokaryotes and eukaryotes.</title>
        <authorList>
            <person name="Spang A."/>
            <person name="Saw J.H."/>
            <person name="Jorgensen S.L."/>
            <person name="Zaremba-Niedzwiedzka K."/>
            <person name="Martijn J."/>
            <person name="Lind A.E."/>
            <person name="van Eijk R."/>
            <person name="Schleper C."/>
            <person name="Guy L."/>
            <person name="Ettema T.J."/>
        </authorList>
    </citation>
    <scope>NUCLEOTIDE SEQUENCE</scope>
</reference>
<sequence length="75" mass="8318">MQVDVNNTFNSAEDRVQYALGSMDAFSIMVEHTFYHNGANYPGIIALSPAEALIKFLKHCPKAAEDNTIQVNLCE</sequence>
<dbReference type="AlphaFoldDB" id="A0A0F9KAK8"/>
<accession>A0A0F9KAK8</accession>
<evidence type="ECO:0000313" key="1">
    <source>
        <dbReference type="EMBL" id="KKM78973.1"/>
    </source>
</evidence>
<organism evidence="1">
    <name type="scientific">marine sediment metagenome</name>
    <dbReference type="NCBI Taxonomy" id="412755"/>
    <lineage>
        <taxon>unclassified sequences</taxon>
        <taxon>metagenomes</taxon>
        <taxon>ecological metagenomes</taxon>
    </lineage>
</organism>
<dbReference type="EMBL" id="LAZR01008403">
    <property type="protein sequence ID" value="KKM78973.1"/>
    <property type="molecule type" value="Genomic_DNA"/>
</dbReference>
<proteinExistence type="predicted"/>
<name>A0A0F9KAK8_9ZZZZ</name>
<comment type="caution">
    <text evidence="1">The sequence shown here is derived from an EMBL/GenBank/DDBJ whole genome shotgun (WGS) entry which is preliminary data.</text>
</comment>
<protein>
    <submittedName>
        <fullName evidence="1">Uncharacterized protein</fullName>
    </submittedName>
</protein>